<dbReference type="AlphaFoldDB" id="A0A816E0L3"/>
<dbReference type="OrthoDB" id="10064970at2759"/>
<protein>
    <submittedName>
        <fullName evidence="1">Uncharacterized protein</fullName>
    </submittedName>
</protein>
<accession>A0A816E0L3</accession>
<dbReference type="EMBL" id="CAJNOW010015625">
    <property type="protein sequence ID" value="CAF1643784.1"/>
    <property type="molecule type" value="Genomic_DNA"/>
</dbReference>
<dbReference type="Proteomes" id="UP000663834">
    <property type="component" value="Unassembled WGS sequence"/>
</dbReference>
<evidence type="ECO:0000313" key="1">
    <source>
        <dbReference type="EMBL" id="CAF1643784.1"/>
    </source>
</evidence>
<reference evidence="1" key="1">
    <citation type="submission" date="2021-02" db="EMBL/GenBank/DDBJ databases">
        <authorList>
            <person name="Nowell W R."/>
        </authorList>
    </citation>
    <scope>NUCLEOTIDE SEQUENCE</scope>
</reference>
<name>A0A816E0L3_9BILA</name>
<gene>
    <name evidence="1" type="ORF">KQP761_LOCUS28583</name>
</gene>
<comment type="caution">
    <text evidence="1">The sequence shown here is derived from an EMBL/GenBank/DDBJ whole genome shotgun (WGS) entry which is preliminary data.</text>
</comment>
<evidence type="ECO:0000313" key="2">
    <source>
        <dbReference type="Proteomes" id="UP000663834"/>
    </source>
</evidence>
<sequence length="246" mass="27900">KQADLLAFQEISNVNIYLSCCYVLGILKLDSAALIPYKESLCLKLDDNSYTVLPDIKTSFSYLTDLLIKKKDEMTRTSIEMNTHTMAYITLLITNNQLLPETLRIWLFSSQACESMFRTARSMSGTFSSVVNFSVTEFLRRAEKLSVLQTIKSEVESNPDFPFHFPSHHKQVKLQNFTSTAKISNSLSTKEIERIVQHEFADARELVASLNITILNKVGNPIAMDEVSVIVENHLVKQQKSVVQVK</sequence>
<feature type="non-terminal residue" evidence="1">
    <location>
        <position position="1"/>
    </location>
</feature>
<proteinExistence type="predicted"/>
<organism evidence="1 2">
    <name type="scientific">Rotaria magnacalcarata</name>
    <dbReference type="NCBI Taxonomy" id="392030"/>
    <lineage>
        <taxon>Eukaryota</taxon>
        <taxon>Metazoa</taxon>
        <taxon>Spiralia</taxon>
        <taxon>Gnathifera</taxon>
        <taxon>Rotifera</taxon>
        <taxon>Eurotatoria</taxon>
        <taxon>Bdelloidea</taxon>
        <taxon>Philodinida</taxon>
        <taxon>Philodinidae</taxon>
        <taxon>Rotaria</taxon>
    </lineage>
</organism>